<sequence>MQTLHLTPNYDAKLTCEEGMIASVCSWLQVDYQMLFIDSWGFHFNAPTGPEKIKLGDRISHSTLGDEKYIQCVDYMKIHHGLQIDYEIFLTMEQMLTSVRQELDSSKPLAVLTDSYWCPWIPSFQKQHDDHFLIIVGVDEADGHFLCMDPMFSKEVEKLSYDFMMKGIHGYLIFTVQTGIKPAWHKDWVRNISNSLLILNNPAENIDVFRAMKRLSEDILDKFDYELERGNDGLVPLIVRRFSEISKGRYKYSELVALLADLYNNDQLLYFSNGVREAGYRWGVIQQLLTKFMFTGRSSALIRISEKIAEAAEFEKQLVEEFQQYISSIDTVTNG</sequence>
<proteinExistence type="predicted"/>
<evidence type="ECO:0000259" key="1">
    <source>
        <dbReference type="Pfam" id="PF14399"/>
    </source>
</evidence>
<name>A0A7X3FFC0_9BACL</name>
<dbReference type="InterPro" id="IPR026935">
    <property type="entry name" value="BtrH_N"/>
</dbReference>
<evidence type="ECO:0000313" key="2">
    <source>
        <dbReference type="EMBL" id="MVO98604.1"/>
    </source>
</evidence>
<dbReference type="RefSeq" id="WP_157332958.1">
    <property type="nucleotide sequence ID" value="NZ_RHLK01000002.1"/>
</dbReference>
<keyword evidence="3" id="KW-1185">Reference proteome</keyword>
<comment type="caution">
    <text evidence="2">The sequence shown here is derived from an EMBL/GenBank/DDBJ whole genome shotgun (WGS) entry which is preliminary data.</text>
</comment>
<feature type="domain" description="Butirosin biosynthesis protein H N-terminal" evidence="1">
    <location>
        <begin position="68"/>
        <end position="150"/>
    </location>
</feature>
<protein>
    <recommendedName>
        <fullName evidence="1">Butirosin biosynthesis protein H N-terminal domain-containing protein</fullName>
    </recommendedName>
</protein>
<organism evidence="2 3">
    <name type="scientific">Paenibacillus lutrae</name>
    <dbReference type="NCBI Taxonomy" id="2078573"/>
    <lineage>
        <taxon>Bacteria</taxon>
        <taxon>Bacillati</taxon>
        <taxon>Bacillota</taxon>
        <taxon>Bacilli</taxon>
        <taxon>Bacillales</taxon>
        <taxon>Paenibacillaceae</taxon>
        <taxon>Paenibacillus</taxon>
    </lineage>
</organism>
<dbReference type="EMBL" id="RHLK01000002">
    <property type="protein sequence ID" value="MVO98604.1"/>
    <property type="molecule type" value="Genomic_DNA"/>
</dbReference>
<dbReference type="Pfam" id="PF14399">
    <property type="entry name" value="BtrH_N"/>
    <property type="match status" value="1"/>
</dbReference>
<dbReference type="Proteomes" id="UP000490800">
    <property type="component" value="Unassembled WGS sequence"/>
</dbReference>
<dbReference type="AlphaFoldDB" id="A0A7X3FFC0"/>
<gene>
    <name evidence="2" type="ORF">EDM21_03485</name>
</gene>
<evidence type="ECO:0000313" key="3">
    <source>
        <dbReference type="Proteomes" id="UP000490800"/>
    </source>
</evidence>
<reference evidence="2 3" key="1">
    <citation type="journal article" date="2019" name="Microorganisms">
        <title>Paenibacillus lutrae sp. nov., A Chitinolytic Species Isolated from A River Otter in Castril Natural Park, Granada, Spain.</title>
        <authorList>
            <person name="Rodriguez M."/>
            <person name="Reina J.C."/>
            <person name="Bejar V."/>
            <person name="Llamas I."/>
        </authorList>
    </citation>
    <scope>NUCLEOTIDE SEQUENCE [LARGE SCALE GENOMIC DNA]</scope>
    <source>
        <strain evidence="2 3">N10</strain>
    </source>
</reference>
<dbReference type="OrthoDB" id="2630463at2"/>
<accession>A0A7X3FFC0</accession>